<feature type="domain" description="DUF5916" evidence="3">
    <location>
        <begin position="235"/>
        <end position="802"/>
    </location>
</feature>
<dbReference type="InterPro" id="IPR010502">
    <property type="entry name" value="Carb-bd_dom_fam9"/>
</dbReference>
<feature type="domain" description="Carbohydrate-binding" evidence="2">
    <location>
        <begin position="43"/>
        <end position="196"/>
    </location>
</feature>
<feature type="chain" id="PRO_5011732700" evidence="1">
    <location>
        <begin position="20"/>
        <end position="809"/>
    </location>
</feature>
<dbReference type="GO" id="GO:0016052">
    <property type="term" value="P:carbohydrate catabolic process"/>
    <property type="evidence" value="ECO:0007669"/>
    <property type="project" value="InterPro"/>
</dbReference>
<dbReference type="SUPFAM" id="SSF49344">
    <property type="entry name" value="CBD9-like"/>
    <property type="match status" value="1"/>
</dbReference>
<dbReference type="Gene3D" id="2.60.40.1190">
    <property type="match status" value="1"/>
</dbReference>
<dbReference type="CDD" id="cd09618">
    <property type="entry name" value="CBM9_like_2"/>
    <property type="match status" value="1"/>
</dbReference>
<organism evidence="4 5">
    <name type="scientific">Chryseobacterium wanjuense</name>
    <dbReference type="NCBI Taxonomy" id="356305"/>
    <lineage>
        <taxon>Bacteria</taxon>
        <taxon>Pseudomonadati</taxon>
        <taxon>Bacteroidota</taxon>
        <taxon>Flavobacteriia</taxon>
        <taxon>Flavobacteriales</taxon>
        <taxon>Weeksellaceae</taxon>
        <taxon>Chryseobacterium group</taxon>
        <taxon>Chryseobacterium</taxon>
    </lineage>
</organism>
<evidence type="ECO:0000259" key="3">
    <source>
        <dbReference type="Pfam" id="PF19313"/>
    </source>
</evidence>
<evidence type="ECO:0000313" key="4">
    <source>
        <dbReference type="EMBL" id="SEW48200.1"/>
    </source>
</evidence>
<accession>A0A1I0S156</accession>
<dbReference type="Pfam" id="PF19313">
    <property type="entry name" value="DUF5916"/>
    <property type="match status" value="1"/>
</dbReference>
<dbReference type="InterPro" id="IPR045670">
    <property type="entry name" value="DUF5916"/>
</dbReference>
<evidence type="ECO:0000313" key="5">
    <source>
        <dbReference type="Proteomes" id="UP000199469"/>
    </source>
</evidence>
<dbReference type="GO" id="GO:0004553">
    <property type="term" value="F:hydrolase activity, hydrolyzing O-glycosyl compounds"/>
    <property type="evidence" value="ECO:0007669"/>
    <property type="project" value="InterPro"/>
</dbReference>
<protein>
    <submittedName>
        <fullName evidence="4">Carbohydrate family 9 binding domain-like</fullName>
    </submittedName>
</protein>
<sequence>MKTQLMILFIVLLSVFTFAQKKENDNIVRKKIVITKTASSPKIDGILDDAEWQNAPVATNFIERNPNNGKPQADSIKTEVKILYDDTGIYFGAQMYDPTPGKIAKELTERDGISNDDFFGVALNGYNDKQQSLEFVVTAAGVQFDAKLTTDGEDDTWNSIWYSGAKINEKGWSAEIKIPYSELRFPKSNVQEWGMNIFRRIQRIKASYDWNFVDNAKNSYTLFDGVLQGIENINPPTRLSFTPYFSTYVNSFDGKTTANFNGGMDVKYGINDAFTFDMTLIPDFGQANFDNSILNLTPFEQQFSEQRTFFTEGTELFSKGGMFYSRRVGGEPTAYPTISANEEVTEYPSKVKLFNAFKISGRTKKGLGIGFFNGVTQRMEATIVNNETGETRKEVVEPWTNYNVLVFDQRFNGNSSVSLVNTNVTRDGSFRDANATGILWDLNNKKNTYKTFGSLKGSWVMNGETKFGTRGEAGFEKIAGKHRFSINGNVTTKDWDINDVGFSTKTNFANYNVWYGYRILQPTKTFNNIYLNFNLNYYHRLEPFIFQNFVFNHNNSFTDKNFRNFGGGIEFTPLGQNDIYEPRTFGRHLKVPGYFDSWVWFESDTRKKLQYNFTVDYYAFDQKGRNQIFTNFGLRYRFSDKFNVNWSFNPSFSNNETGFAGKNDTDIFIGRRQRNTYENALTSKYTFNEKIALTLTFRHYFSDVTYKQFYTLNQDGSLTNTDNFTNNLNGTYNAWNVDLRFSWWFAPGSQLTLLYRNATSNYLDISRLNVTKNYDMLFSEPTVNNFSLKLTYFLDYNRIKNWTKKKNKS</sequence>
<feature type="signal peptide" evidence="1">
    <location>
        <begin position="1"/>
        <end position="19"/>
    </location>
</feature>
<name>A0A1I0S156_9FLAO</name>
<dbReference type="STRING" id="356305.SAMN05421841_3744"/>
<dbReference type="GO" id="GO:0030246">
    <property type="term" value="F:carbohydrate binding"/>
    <property type="evidence" value="ECO:0007669"/>
    <property type="project" value="InterPro"/>
</dbReference>
<dbReference type="OrthoDB" id="9786766at2"/>
<reference evidence="5" key="1">
    <citation type="submission" date="2016-10" db="EMBL/GenBank/DDBJ databases">
        <authorList>
            <person name="Varghese N."/>
            <person name="Submissions S."/>
        </authorList>
    </citation>
    <scope>NUCLEOTIDE SEQUENCE [LARGE SCALE GENOMIC DNA]</scope>
    <source>
        <strain evidence="5">DSM 17724</strain>
    </source>
</reference>
<evidence type="ECO:0000256" key="1">
    <source>
        <dbReference type="SAM" id="SignalP"/>
    </source>
</evidence>
<dbReference type="AlphaFoldDB" id="A0A1I0S156"/>
<keyword evidence="1" id="KW-0732">Signal</keyword>
<proteinExistence type="predicted"/>
<dbReference type="Proteomes" id="UP000199469">
    <property type="component" value="Unassembled WGS sequence"/>
</dbReference>
<evidence type="ECO:0000259" key="2">
    <source>
        <dbReference type="Pfam" id="PF06452"/>
    </source>
</evidence>
<keyword evidence="5" id="KW-1185">Reference proteome</keyword>
<dbReference type="Pfam" id="PF06452">
    <property type="entry name" value="CBM9_1"/>
    <property type="match status" value="1"/>
</dbReference>
<dbReference type="EMBL" id="FOIU01000003">
    <property type="protein sequence ID" value="SEW48200.1"/>
    <property type="molecule type" value="Genomic_DNA"/>
</dbReference>
<gene>
    <name evidence="4" type="ORF">SAMN05421841_3744</name>
</gene>